<dbReference type="SMART" id="SM00267">
    <property type="entry name" value="GGDEF"/>
    <property type="match status" value="1"/>
</dbReference>
<dbReference type="Proteomes" id="UP001240984">
    <property type="component" value="Unassembled WGS sequence"/>
</dbReference>
<dbReference type="Gene3D" id="3.30.70.270">
    <property type="match status" value="1"/>
</dbReference>
<feature type="domain" description="Protein kinase" evidence="2">
    <location>
        <begin position="1"/>
        <end position="251"/>
    </location>
</feature>
<dbReference type="PANTHER" id="PTHR43642:SF1">
    <property type="entry name" value="HYBRID SIGNAL TRANSDUCTION HISTIDINE KINASE G"/>
    <property type="match status" value="1"/>
</dbReference>
<gene>
    <name evidence="4" type="ORF">J2S43_001480</name>
</gene>
<dbReference type="EMBL" id="JAUSRA010000001">
    <property type="protein sequence ID" value="MDP9792968.1"/>
    <property type="molecule type" value="Genomic_DNA"/>
</dbReference>
<dbReference type="SUPFAM" id="SSF55781">
    <property type="entry name" value="GAF domain-like"/>
    <property type="match status" value="1"/>
</dbReference>
<dbReference type="InterPro" id="IPR053159">
    <property type="entry name" value="Hybrid_Histidine_Kinase"/>
</dbReference>
<dbReference type="SMART" id="SM00065">
    <property type="entry name" value="GAF"/>
    <property type="match status" value="1"/>
</dbReference>
<dbReference type="PROSITE" id="PS50887">
    <property type="entry name" value="GGDEF"/>
    <property type="match status" value="1"/>
</dbReference>
<dbReference type="Pfam" id="PF01590">
    <property type="entry name" value="GAF"/>
    <property type="match status" value="1"/>
</dbReference>
<dbReference type="InterPro" id="IPR027417">
    <property type="entry name" value="P-loop_NTPase"/>
</dbReference>
<dbReference type="InterPro" id="IPR003018">
    <property type="entry name" value="GAF"/>
</dbReference>
<dbReference type="NCBIfam" id="TIGR00254">
    <property type="entry name" value="GGDEF"/>
    <property type="match status" value="1"/>
</dbReference>
<dbReference type="Pfam" id="PF13191">
    <property type="entry name" value="AAA_16"/>
    <property type="match status" value="1"/>
</dbReference>
<dbReference type="Gene3D" id="1.10.510.10">
    <property type="entry name" value="Transferase(Phosphotransferase) domain 1"/>
    <property type="match status" value="1"/>
</dbReference>
<dbReference type="CDD" id="cd14014">
    <property type="entry name" value="STKc_PknB_like"/>
    <property type="match status" value="1"/>
</dbReference>
<dbReference type="InterPro" id="IPR029787">
    <property type="entry name" value="Nucleotide_cyclase"/>
</dbReference>
<dbReference type="PANTHER" id="PTHR43642">
    <property type="entry name" value="HYBRID SIGNAL TRANSDUCTION HISTIDINE KINASE G"/>
    <property type="match status" value="1"/>
</dbReference>
<name>A0ABT9MNE1_9ACTN</name>
<dbReference type="SUPFAM" id="SSF55073">
    <property type="entry name" value="Nucleotide cyclase"/>
    <property type="match status" value="1"/>
</dbReference>
<sequence>MRTRVVRVRSAGGTRSVICKRPLGPGAADRLRRELSVLRRLDGVVGTPRLAPGAADDGALVFVDMPARTLDTFPVPWEVVPLLDLACGLAEALAAVHRRGVVHRDVCPANILLPVVDGAPAPGGQPTLIDFELSTTPAEERFAAVQEQELAGTLPYLAPEQTGRTGRPVDHRADLYALGATLYEVATGEPPFGRGGDPLRLVHDHLARVPVAPAEVNPRIPALLSAIIMRLLGKEPEQRYQSGEGLTYDLGRLREAHRSGGTAAVVLGERDFAMRLAPPARLIGRDGALAELRALFTAAVDGTCGVALVTGAPGVGKTALIEHLRPDVTAAGGRFVTGKFDQYRRDLGADAVLQAFCALGAQLLSEPDEEVARLRSLLLEALGADAALAAAALPPFATLLGVAPEQTVDEPRRAAARMRHVGRALLRVVAGSAHPVVIFVDDLQWAGPAAFRFLDGMLDGPDLPGVLVLGAFREAEVDAAHPLTAVRARVHRVTGGGSGELRLDNLAPAELGALLAETLRLPVIEAAPLAEALAARTGGNPFDTLELVNALRREGALVPDGCRWRWDPATLRRFVSSGDVVDLLAARIEALPARTRRLLEVMACLGGDIDLRLLRVACGEPAAVVDTALLPGVEDGLIVVHRAGAAVASFRHDRVQQAAHARQDPHERARLHLALARRLAAEPDHALVAAEQYLPAVDALPGEPFEPGERHTVASLLRAAATAARLISNYSTAEKLLAAAVRTAGPADPSYRDLQTDWHAALCSLGRFAEADEVYQMLAADGPDPVRHAEAACAQIVGLTNRSRPAEALALGLDLLDRLGVAVARGDALGPGIDTGLDAMYDWLRHGDAEDDLRRPELADPRLVAVARVISRLIPPSFYADPVTMAWLVVRAGQVWAVHGPAAALVGVLSCASFVTVPMRGDYRTGYEVERRVIAVGEARGYEPDTAQAKCQHAIGSITWFAPLEVGVRLARDARDGLLRGGDLQNAANTYYATVPQMLDCAAGLDEDAAEVDAALALCERIGYGHAAATFQSYRWFIQAMRGESDDAFDLATLAGNPLAAANFHLTRGLAAAIYADGADLARHVAALMPLLPSVNVAFHYAVPHVLAALSAAARVRDAGGEERAAALAELDRSRDFLAARAADQPGNYRHLHRLTEAERAWATGDVHAAATAFDAALSDVCGAGRPWHAALIAERAGLFFLAYPMEHAGQRLLADACRGYAGWGALGKVRAMHRRHPFLASALTEPIPGARALGTSQSVNVSTETIDLMAVLEAARALSSETSLDRLRMRVQEVLSAVTGATTVRVILWDDRSGGWTLPADAGHGTLSLSEAADRGLLPLAALRYAERTREPMLIDDASRDDRVARDPYLAGAPHCSLLVVPVLSHGVPRAMLLLENRLTRRAFSMGRLDAVLLIAGQLTVSIDNALVYASLERKVAERTEELAEANLRLELQAITDPLTGLPNRRRLSDVLESEWLRGRRSGRPLGLAMIDVDNFKRYNDHYGHHGGDECLRLVARTIAGAVRTTDLVARYGGEEFCVVMPDTGADDARLVAERVRRAVADLREPHAGSEPAIVTISVGLTAAVPAAGQPDELVKIADQALYKAKHDGRNRVAAG</sequence>
<dbReference type="PROSITE" id="PS50011">
    <property type="entry name" value="PROTEIN_KINASE_DOM"/>
    <property type="match status" value="1"/>
</dbReference>
<evidence type="ECO:0000259" key="3">
    <source>
        <dbReference type="PROSITE" id="PS50887"/>
    </source>
</evidence>
<dbReference type="InterPro" id="IPR000160">
    <property type="entry name" value="GGDEF_dom"/>
</dbReference>
<keyword evidence="5" id="KW-1185">Reference proteome</keyword>
<evidence type="ECO:0000259" key="2">
    <source>
        <dbReference type="PROSITE" id="PS50011"/>
    </source>
</evidence>
<dbReference type="Pfam" id="PF00990">
    <property type="entry name" value="GGDEF"/>
    <property type="match status" value="1"/>
</dbReference>
<dbReference type="PROSITE" id="PS00109">
    <property type="entry name" value="PROTEIN_KINASE_TYR"/>
    <property type="match status" value="1"/>
</dbReference>
<dbReference type="Pfam" id="PF00069">
    <property type="entry name" value="Pkinase"/>
    <property type="match status" value="1"/>
</dbReference>
<feature type="domain" description="GGDEF" evidence="3">
    <location>
        <begin position="1485"/>
        <end position="1617"/>
    </location>
</feature>
<dbReference type="InterPro" id="IPR043128">
    <property type="entry name" value="Rev_trsase/Diguanyl_cyclase"/>
</dbReference>
<dbReference type="InterPro" id="IPR029016">
    <property type="entry name" value="GAF-like_dom_sf"/>
</dbReference>
<dbReference type="InterPro" id="IPR011009">
    <property type="entry name" value="Kinase-like_dom_sf"/>
</dbReference>
<dbReference type="SUPFAM" id="SSF56112">
    <property type="entry name" value="Protein kinase-like (PK-like)"/>
    <property type="match status" value="1"/>
</dbReference>
<comment type="caution">
    <text evidence="4">The sequence shown here is derived from an EMBL/GenBank/DDBJ whole genome shotgun (WGS) entry which is preliminary data.</text>
</comment>
<dbReference type="SUPFAM" id="SSF52540">
    <property type="entry name" value="P-loop containing nucleoside triphosphate hydrolases"/>
    <property type="match status" value="1"/>
</dbReference>
<evidence type="ECO:0000313" key="5">
    <source>
        <dbReference type="Proteomes" id="UP001240984"/>
    </source>
</evidence>
<dbReference type="Gene3D" id="3.30.450.40">
    <property type="match status" value="1"/>
</dbReference>
<dbReference type="CDD" id="cd01949">
    <property type="entry name" value="GGDEF"/>
    <property type="match status" value="1"/>
</dbReference>
<dbReference type="InterPro" id="IPR041664">
    <property type="entry name" value="AAA_16"/>
</dbReference>
<accession>A0ABT9MNE1</accession>
<evidence type="ECO:0000313" key="4">
    <source>
        <dbReference type="EMBL" id="MDP9792968.1"/>
    </source>
</evidence>
<dbReference type="InterPro" id="IPR000719">
    <property type="entry name" value="Prot_kinase_dom"/>
</dbReference>
<dbReference type="SMART" id="SM00220">
    <property type="entry name" value="S_TKc"/>
    <property type="match status" value="1"/>
</dbReference>
<evidence type="ECO:0000256" key="1">
    <source>
        <dbReference type="ARBA" id="ARBA00004167"/>
    </source>
</evidence>
<protein>
    <submittedName>
        <fullName evidence="4">Diguanylate cyclase (GGDEF)-like protein</fullName>
    </submittedName>
</protein>
<organism evidence="4 5">
    <name type="scientific">Catenuloplanes nepalensis</name>
    <dbReference type="NCBI Taxonomy" id="587533"/>
    <lineage>
        <taxon>Bacteria</taxon>
        <taxon>Bacillati</taxon>
        <taxon>Actinomycetota</taxon>
        <taxon>Actinomycetes</taxon>
        <taxon>Micromonosporales</taxon>
        <taxon>Micromonosporaceae</taxon>
        <taxon>Catenuloplanes</taxon>
    </lineage>
</organism>
<reference evidence="4 5" key="1">
    <citation type="submission" date="2023-07" db="EMBL/GenBank/DDBJ databases">
        <title>Sequencing the genomes of 1000 actinobacteria strains.</title>
        <authorList>
            <person name="Klenk H.-P."/>
        </authorList>
    </citation>
    <scope>NUCLEOTIDE SEQUENCE [LARGE SCALE GENOMIC DNA]</scope>
    <source>
        <strain evidence="4 5">DSM 44710</strain>
    </source>
</reference>
<proteinExistence type="predicted"/>
<dbReference type="InterPro" id="IPR008266">
    <property type="entry name" value="Tyr_kinase_AS"/>
</dbReference>
<comment type="subcellular location">
    <subcellularLocation>
        <location evidence="1">Membrane</location>
        <topology evidence="1">Single-pass membrane protein</topology>
    </subcellularLocation>
</comment>